<dbReference type="Proteomes" id="UP000297703">
    <property type="component" value="Unassembled WGS sequence"/>
</dbReference>
<proteinExistence type="predicted"/>
<keyword evidence="2" id="KW-1185">Reference proteome</keyword>
<reference evidence="1 2" key="2">
    <citation type="submission" date="2019-04" db="EMBL/GenBank/DDBJ databases">
        <title>The genome sequence of big-headed turtle.</title>
        <authorList>
            <person name="Gong S."/>
        </authorList>
    </citation>
    <scope>NUCLEOTIDE SEQUENCE [LARGE SCALE GENOMIC DNA]</scope>
    <source>
        <strain evidence="1">DO16091913</strain>
        <tissue evidence="1">Muscle</tissue>
    </source>
</reference>
<evidence type="ECO:0000313" key="1">
    <source>
        <dbReference type="EMBL" id="TFK13413.1"/>
    </source>
</evidence>
<organism evidence="1 2">
    <name type="scientific">Platysternon megacephalum</name>
    <name type="common">big-headed turtle</name>
    <dbReference type="NCBI Taxonomy" id="55544"/>
    <lineage>
        <taxon>Eukaryota</taxon>
        <taxon>Metazoa</taxon>
        <taxon>Chordata</taxon>
        <taxon>Craniata</taxon>
        <taxon>Vertebrata</taxon>
        <taxon>Euteleostomi</taxon>
        <taxon>Archelosauria</taxon>
        <taxon>Testudinata</taxon>
        <taxon>Testudines</taxon>
        <taxon>Cryptodira</taxon>
        <taxon>Durocryptodira</taxon>
        <taxon>Testudinoidea</taxon>
        <taxon>Platysternidae</taxon>
        <taxon>Platysternon</taxon>
    </lineage>
</organism>
<accession>A0A4D9EYM5</accession>
<dbReference type="EMBL" id="QXTE01000016">
    <property type="protein sequence ID" value="TFK13413.1"/>
    <property type="molecule type" value="Genomic_DNA"/>
</dbReference>
<sequence length="149" mass="16143">MPPARVTPDQQGQPQAPRRAVTIPEASMEVGCLLVVLMAPQHLEAPMGHHPAEGLMGIPPRAGHHLELLGDLMQEAQPQEGLMGSHLPIPMVPLSQDPMEPGLLLVSRKVCDGMIPSSCTCSPLCWRSSSFLRTNLLMERLTMLVGCLQ</sequence>
<comment type="caution">
    <text evidence="1">The sequence shown here is derived from an EMBL/GenBank/DDBJ whole genome shotgun (WGS) entry which is preliminary data.</text>
</comment>
<protein>
    <submittedName>
        <fullName evidence="1">LYR motif-containing protein 9</fullName>
    </submittedName>
</protein>
<name>A0A4D9EYM5_9SAUR</name>
<dbReference type="AlphaFoldDB" id="A0A4D9EYM5"/>
<reference evidence="1 2" key="1">
    <citation type="submission" date="2019-04" db="EMBL/GenBank/DDBJ databases">
        <title>Draft genome of the big-headed turtle Platysternon megacephalum.</title>
        <authorList>
            <person name="Gong S."/>
        </authorList>
    </citation>
    <scope>NUCLEOTIDE SEQUENCE [LARGE SCALE GENOMIC DNA]</scope>
    <source>
        <strain evidence="1">DO16091913</strain>
        <tissue evidence="1">Muscle</tissue>
    </source>
</reference>
<evidence type="ECO:0000313" key="2">
    <source>
        <dbReference type="Proteomes" id="UP000297703"/>
    </source>
</evidence>
<gene>
    <name evidence="1" type="ORF">DR999_PMT03373</name>
</gene>